<dbReference type="Proteomes" id="UP001596507">
    <property type="component" value="Unassembled WGS sequence"/>
</dbReference>
<accession>A0ABW2HDU7</accession>
<feature type="chain" id="PRO_5045850507" description="Nuclear transport factor 2 family protein" evidence="1">
    <location>
        <begin position="20"/>
        <end position="180"/>
    </location>
</feature>
<feature type="signal peptide" evidence="1">
    <location>
        <begin position="1"/>
        <end position="19"/>
    </location>
</feature>
<evidence type="ECO:0000313" key="3">
    <source>
        <dbReference type="Proteomes" id="UP001596507"/>
    </source>
</evidence>
<sequence>MIRRLVATALAVLVVVAAASGCTPEATPTPTSTAPTFATEEEAFAAAEATYRAYVDALNQVDLSDPETFEAVYALTTGDQNAADRSSFSEWHAEGIAMTGNAVVSSAQLEDVSGLRNGDLEVGMLVCYDVSAVDVVDSSGQTLVSEDRPSIQPLRVEVVATKNGLGIALIENADGAISCD</sequence>
<evidence type="ECO:0000256" key="1">
    <source>
        <dbReference type="SAM" id="SignalP"/>
    </source>
</evidence>
<organism evidence="2 3">
    <name type="scientific">Microbacterium fluvii</name>
    <dbReference type="NCBI Taxonomy" id="415215"/>
    <lineage>
        <taxon>Bacteria</taxon>
        <taxon>Bacillati</taxon>
        <taxon>Actinomycetota</taxon>
        <taxon>Actinomycetes</taxon>
        <taxon>Micrococcales</taxon>
        <taxon>Microbacteriaceae</taxon>
        <taxon>Microbacterium</taxon>
    </lineage>
</organism>
<keyword evidence="1" id="KW-0732">Signal</keyword>
<proteinExistence type="predicted"/>
<reference evidence="3" key="1">
    <citation type="journal article" date="2019" name="Int. J. Syst. Evol. Microbiol.">
        <title>The Global Catalogue of Microorganisms (GCM) 10K type strain sequencing project: providing services to taxonomists for standard genome sequencing and annotation.</title>
        <authorList>
            <consortium name="The Broad Institute Genomics Platform"/>
            <consortium name="The Broad Institute Genome Sequencing Center for Infectious Disease"/>
            <person name="Wu L."/>
            <person name="Ma J."/>
        </authorList>
    </citation>
    <scope>NUCLEOTIDE SEQUENCE [LARGE SCALE GENOMIC DNA]</scope>
    <source>
        <strain evidence="3">CGMCC 1.15772</strain>
    </source>
</reference>
<name>A0ABW2HDU7_9MICO</name>
<keyword evidence="3" id="KW-1185">Reference proteome</keyword>
<dbReference type="PROSITE" id="PS51257">
    <property type="entry name" value="PROKAR_LIPOPROTEIN"/>
    <property type="match status" value="1"/>
</dbReference>
<evidence type="ECO:0000313" key="2">
    <source>
        <dbReference type="EMBL" id="MFC7269019.1"/>
    </source>
</evidence>
<protein>
    <recommendedName>
        <fullName evidence="4">Nuclear transport factor 2 family protein</fullName>
    </recommendedName>
</protein>
<dbReference type="EMBL" id="JBHTBE010000001">
    <property type="protein sequence ID" value="MFC7269019.1"/>
    <property type="molecule type" value="Genomic_DNA"/>
</dbReference>
<evidence type="ECO:0008006" key="4">
    <source>
        <dbReference type="Google" id="ProtNLM"/>
    </source>
</evidence>
<gene>
    <name evidence="2" type="ORF">ACFQRL_08630</name>
</gene>
<dbReference type="RefSeq" id="WP_262873885.1">
    <property type="nucleotide sequence ID" value="NZ_BAABKW010000002.1"/>
</dbReference>
<comment type="caution">
    <text evidence="2">The sequence shown here is derived from an EMBL/GenBank/DDBJ whole genome shotgun (WGS) entry which is preliminary data.</text>
</comment>